<dbReference type="SMART" id="SM00490">
    <property type="entry name" value="HELICc"/>
    <property type="match status" value="2"/>
</dbReference>
<dbReference type="SMART" id="SM00382">
    <property type="entry name" value="AAA"/>
    <property type="match status" value="2"/>
</dbReference>
<evidence type="ECO:0000259" key="7">
    <source>
        <dbReference type="PROSITE" id="PS51194"/>
    </source>
</evidence>
<comment type="similarity">
    <text evidence="1">Belongs to the helicase family. SKI2 subfamily.</text>
</comment>
<dbReference type="InterPro" id="IPR036388">
    <property type="entry name" value="WH-like_DNA-bd_sf"/>
</dbReference>
<dbReference type="Gene3D" id="3.40.50.300">
    <property type="entry name" value="P-loop containing nucleotide triphosphate hydrolases"/>
    <property type="match status" value="4"/>
</dbReference>
<dbReference type="PANTHER" id="PTHR47961">
    <property type="entry name" value="DNA POLYMERASE THETA, PUTATIVE (AFU_ORTHOLOGUE AFUA_1G05260)-RELATED"/>
    <property type="match status" value="1"/>
</dbReference>
<evidence type="ECO:0000256" key="3">
    <source>
        <dbReference type="ARBA" id="ARBA00022801"/>
    </source>
</evidence>
<dbReference type="CDD" id="cd18795">
    <property type="entry name" value="SF2_C_Ski2"/>
    <property type="match status" value="2"/>
</dbReference>
<dbReference type="InterPro" id="IPR057842">
    <property type="entry name" value="WH_MER3"/>
</dbReference>
<dbReference type="Gene3D" id="1.10.150.20">
    <property type="entry name" value="5' to 3' exonuclease, C-terminal subdomain"/>
    <property type="match status" value="1"/>
</dbReference>
<dbReference type="InterPro" id="IPR014001">
    <property type="entry name" value="Helicase_ATP-bd"/>
</dbReference>
<dbReference type="PIRSF" id="PIRSF039073">
    <property type="entry name" value="BRR2"/>
    <property type="match status" value="1"/>
</dbReference>
<dbReference type="FunFam" id="1.10.150.20:FF:000004">
    <property type="entry name" value="U5 small nuclear ribonucleoprotein helicase"/>
    <property type="match status" value="1"/>
</dbReference>
<dbReference type="Gene3D" id="2.60.40.150">
    <property type="entry name" value="C2 domain"/>
    <property type="match status" value="2"/>
</dbReference>
<comment type="caution">
    <text evidence="8">The sequence shown here is derived from an EMBL/GenBank/DDBJ whole genome shotgun (WGS) entry which is preliminary data.</text>
</comment>
<dbReference type="FunFam" id="3.40.50.300:FF:000062">
    <property type="entry name" value="U5 small nuclear ribonucleoprotein helicase"/>
    <property type="match status" value="1"/>
</dbReference>
<dbReference type="PROSITE" id="PS51194">
    <property type="entry name" value="HELICASE_CTER"/>
    <property type="match status" value="2"/>
</dbReference>
<feature type="domain" description="Helicase ATP-binding" evidence="6">
    <location>
        <begin position="1155"/>
        <end position="1330"/>
    </location>
</feature>
<dbReference type="SUPFAM" id="SSF52540">
    <property type="entry name" value="P-loop containing nucleoside triphosphate hydrolases"/>
    <property type="match status" value="4"/>
</dbReference>
<keyword evidence="9" id="KW-1185">Reference proteome</keyword>
<keyword evidence="3" id="KW-0378">Hydrolase</keyword>
<protein>
    <submittedName>
        <fullName evidence="8">Sec63-domain-containing protein</fullName>
    </submittedName>
</protein>
<dbReference type="FunFam" id="3.40.50.300:FF:000102">
    <property type="entry name" value="RNA helicase, activating signal cointegrator 1"/>
    <property type="match status" value="1"/>
</dbReference>
<dbReference type="CDD" id="cd18022">
    <property type="entry name" value="DEXHc_ASCC3_2"/>
    <property type="match status" value="1"/>
</dbReference>
<organism evidence="8 9">
    <name type="scientific">Saccharata proteae CBS 121410</name>
    <dbReference type="NCBI Taxonomy" id="1314787"/>
    <lineage>
        <taxon>Eukaryota</taxon>
        <taxon>Fungi</taxon>
        <taxon>Dikarya</taxon>
        <taxon>Ascomycota</taxon>
        <taxon>Pezizomycotina</taxon>
        <taxon>Dothideomycetes</taxon>
        <taxon>Dothideomycetes incertae sedis</taxon>
        <taxon>Botryosphaeriales</taxon>
        <taxon>Saccharataceae</taxon>
        <taxon>Saccharata</taxon>
    </lineage>
</organism>
<evidence type="ECO:0000313" key="8">
    <source>
        <dbReference type="EMBL" id="KAF2086750.1"/>
    </source>
</evidence>
<evidence type="ECO:0000256" key="5">
    <source>
        <dbReference type="ARBA" id="ARBA00022840"/>
    </source>
</evidence>
<sequence length="1982" mass="222273">MSPSVDNAESQWLAQLAEMRAAIADLKLPARDGNIPAYGDDIDVDDDDLSGTVSGDDIWDFISDDPGDSYSSDQLDGVDLSPVDGSGSSAVLYSQAWLAEKCAAAAQRVSPAGLDAGAMQEQIMAMLASDYNEEELQMMLPDLIGYWELDLVADLISHRKEVIAAATEEQHTSGVPGRLLTKQEREEALRRQDREHKTATLAAHVNRGSEQYPHVYKSSEAGNTLTANGSKYALPEGSERIMREKYEEFSIPATKVGTLGAGRKLVEIKEMDRLCQGTFKGYKSLNRMQSLVYPVAYKTSENMLICAPTGAGKTDAAMLTILNTVAKNIVPSPFDEPDATDFTVMTEDFKIVYVAPMKALAAEITEKLGKRLAWLGIQVRELTGDMHLTKSEIVQTQIIVTTPEKWDVVTRKGTGDTELVQKVRLLIIDEVHMLHDERGAVLESLVARTERQVESTQSLIRIVGLSATLPNYVDVSDFLKVNRMAGLFYFDASFRPVPLEQHFVGIRGKPGTKQSRDNLDQVSFEKVTDMLRLGHQVMVFVHSRKDTFKTARTLYEKAMEEICTDLFDPSDHPGYENAVRDMGKSRGKELRELLPKGMGTHHAGMPRSDRNLVERLFGEGVLKVLCCTATLAWGVNLPAAAVVIKGTQHYSAQEGKFVDVGILDVLQIFGRAGRPQFQDTGIGFICTTHDKLQHYLTAVTQQQPIESNFSKRMVDNLNAEISLGTVTSVPEAVTWLGYSYLFVRMQRNPLTYGIDWSEIRDDPQLVQRRRKLIVDAARVLQKSQMIIFNETTEELRAKDVGRIASQYYVLQTSIEIFNQRMKPKAGEADILGMISMSGEFDNIQARDTEEKELIRLKDEVAPCKVEGGVGTPHGKTNLLLQSHISRARLEDYTLQSDTAYVAQNATRICRALFMIALNRRWGYQCLVLLSLCQSIERQIWAFQHPFHQFDLPPAVLRNLDDKGTVSSIPSLRDMEPAEIGQLVHNNKMGNTISKLLDNFPTLSVEAEIAPLNRDVLRIRLYITPEFRWNERHHGMSESYWIWVENSETSEIYHHEYFILSRKKLYDDHELNFTIPLSDPLPSQIYVRAVSDRWLGAETVTPVSFQHLIRPDTESVYTDLLDLQPLPVSALKNPLLEEVYSQRFQYFNPMQTQIFHCLYHTPANVLLGSPTGSGKTVAAELAMWWAFRENPGSKVVYIAPMKALVRERVQDWGRRLTGPMGLKLVELTGDNTPDTRTIRDADIIITTPEKWDGISRSWQTRDYVRKVSLVIIDEIHLLGGDRGPILEIIVSRMNYIASQKKGAVRLLGMSTACANATDLGNWLGVKEGLFNFRHSVRPVPLEIFIDGFPEQRGFCPLMQSMNRPTFLAIKTHSPTKPVIVFVASRRQTRLTARDLINFCGMEDNPRRFVKMDEEDLALNLARVKDEALREALSFGIGLHHAGLVESDRQLSEELFANNKIQILVATSTLAWGVNLPAHLVVVKGTQFFDAKIEGYKDMDLTDVLQMLGRAGRPQFDTSGIARIFTQDSKKAFYKHFLHTGFPVESSLHNVLDNHLGAEVSAETIATKQDALDYLTWTFFFRRLHKNPSYYGLEISAEEHNTMAAQALANDYMVEMVDKSLSELAESSCITIHNNGDVDSTPLGKIMSYYYLSHKTIRHLVNHAKPNATFEDVLSWMSSATEYDELPVRHNEDLINAELSKNLPLKAENFGLPMWDPHVKAFLLLQAHFSRIDLPISDYVGDQTSVLDQSIRIIQASIDVLTELGYHSSCKMMMTLLQCVKSARWPDDGPLSIFPGVEVEAEKMRIKEASAKPKTLVEAVTAPRGALENAAKQLGIRELPRFTRSIAALPNVKVNIQHVNAVGISMSLSRLNAANSKDYRMFAPRYPKPQTEGFFVVVTDPARDEVLALKRVSWPSVEKSHGRAPATSKPMAKVNIKLPASSEERKVDVAVVSDGYIDMVWKVGGIEVPRPPQVVDDGKKKEQA</sequence>
<name>A0A9P4HWX4_9PEZI</name>
<dbReference type="SUPFAM" id="SSF158702">
    <property type="entry name" value="Sec63 N-terminal domain-like"/>
    <property type="match status" value="2"/>
</dbReference>
<dbReference type="FunFam" id="1.10.10.10:FF:000024">
    <property type="entry name" value="U5 small nuclear ribonucleoprotein helicase"/>
    <property type="match status" value="1"/>
</dbReference>
<dbReference type="Gene3D" id="1.10.3380.10">
    <property type="entry name" value="Sec63 N-terminal domain-like domain"/>
    <property type="match status" value="2"/>
</dbReference>
<feature type="domain" description="Helicase C-terminal" evidence="7">
    <location>
        <begin position="523"/>
        <end position="721"/>
    </location>
</feature>
<dbReference type="InterPro" id="IPR036390">
    <property type="entry name" value="WH_DNA-bd_sf"/>
</dbReference>
<keyword evidence="5" id="KW-0067">ATP-binding</keyword>
<dbReference type="FunFam" id="3.40.50.300:FF:000231">
    <property type="entry name" value="Activating signal cointegrator 1 complex subunit 3"/>
    <property type="match status" value="1"/>
</dbReference>
<dbReference type="Pfam" id="PF23445">
    <property type="entry name" value="WHD_SNRNP200"/>
    <property type="match status" value="2"/>
</dbReference>
<feature type="domain" description="Helicase ATP-binding" evidence="6">
    <location>
        <begin position="294"/>
        <end position="487"/>
    </location>
</feature>
<accession>A0A9P4HWX4</accession>
<evidence type="ECO:0000256" key="2">
    <source>
        <dbReference type="ARBA" id="ARBA00022741"/>
    </source>
</evidence>
<proteinExistence type="inferred from homology"/>
<dbReference type="OrthoDB" id="5575at2759"/>
<evidence type="ECO:0000313" key="9">
    <source>
        <dbReference type="Proteomes" id="UP000799776"/>
    </source>
</evidence>
<dbReference type="GO" id="GO:0005524">
    <property type="term" value="F:ATP binding"/>
    <property type="evidence" value="ECO:0007669"/>
    <property type="project" value="UniProtKB-KW"/>
</dbReference>
<dbReference type="InterPro" id="IPR050474">
    <property type="entry name" value="Hel308_SKI2-like"/>
</dbReference>
<dbReference type="FunFam" id="1.10.3380.10:FF:000002">
    <property type="entry name" value="Activating signal cointegrator 1 complex subunit 3"/>
    <property type="match status" value="1"/>
</dbReference>
<dbReference type="InterPro" id="IPR035892">
    <property type="entry name" value="C2_domain_sf"/>
</dbReference>
<feature type="domain" description="Helicase C-terminal" evidence="7">
    <location>
        <begin position="1373"/>
        <end position="1571"/>
    </location>
</feature>
<gene>
    <name evidence="8" type="ORF">K490DRAFT_43771</name>
</gene>
<dbReference type="CDD" id="cd18020">
    <property type="entry name" value="DEXHc_ASCC3_1"/>
    <property type="match status" value="1"/>
</dbReference>
<dbReference type="Pfam" id="PF00270">
    <property type="entry name" value="DEAD"/>
    <property type="match status" value="2"/>
</dbReference>
<dbReference type="GO" id="GO:0003676">
    <property type="term" value="F:nucleic acid binding"/>
    <property type="evidence" value="ECO:0007669"/>
    <property type="project" value="InterPro"/>
</dbReference>
<dbReference type="PANTHER" id="PTHR47961:SF13">
    <property type="entry name" value="ACTIVATING SIGNAL COINTEGRATOR 1 COMPLEX SUBUNIT 3"/>
    <property type="match status" value="1"/>
</dbReference>
<keyword evidence="4" id="KW-0347">Helicase</keyword>
<dbReference type="SUPFAM" id="SSF46785">
    <property type="entry name" value="Winged helix' DNA-binding domain"/>
    <property type="match status" value="1"/>
</dbReference>
<dbReference type="GO" id="GO:0016787">
    <property type="term" value="F:hydrolase activity"/>
    <property type="evidence" value="ECO:0007669"/>
    <property type="project" value="UniProtKB-KW"/>
</dbReference>
<dbReference type="Pfam" id="PF02889">
    <property type="entry name" value="Sec63"/>
    <property type="match status" value="2"/>
</dbReference>
<dbReference type="SMART" id="SM00973">
    <property type="entry name" value="Sec63"/>
    <property type="match status" value="2"/>
</dbReference>
<dbReference type="PROSITE" id="PS51192">
    <property type="entry name" value="HELICASE_ATP_BIND_1"/>
    <property type="match status" value="2"/>
</dbReference>
<dbReference type="InterPro" id="IPR011545">
    <property type="entry name" value="DEAD/DEAH_box_helicase_dom"/>
</dbReference>
<dbReference type="InterPro" id="IPR003593">
    <property type="entry name" value="AAA+_ATPase"/>
</dbReference>
<dbReference type="SUPFAM" id="SSF81296">
    <property type="entry name" value="E set domains"/>
    <property type="match status" value="1"/>
</dbReference>
<reference evidence="8" key="1">
    <citation type="journal article" date="2020" name="Stud. Mycol.">
        <title>101 Dothideomycetes genomes: a test case for predicting lifestyles and emergence of pathogens.</title>
        <authorList>
            <person name="Haridas S."/>
            <person name="Albert R."/>
            <person name="Binder M."/>
            <person name="Bloem J."/>
            <person name="Labutti K."/>
            <person name="Salamov A."/>
            <person name="Andreopoulos B."/>
            <person name="Baker S."/>
            <person name="Barry K."/>
            <person name="Bills G."/>
            <person name="Bluhm B."/>
            <person name="Cannon C."/>
            <person name="Castanera R."/>
            <person name="Culley D."/>
            <person name="Daum C."/>
            <person name="Ezra D."/>
            <person name="Gonzalez J."/>
            <person name="Henrissat B."/>
            <person name="Kuo A."/>
            <person name="Liang C."/>
            <person name="Lipzen A."/>
            <person name="Lutzoni F."/>
            <person name="Magnuson J."/>
            <person name="Mondo S."/>
            <person name="Nolan M."/>
            <person name="Ohm R."/>
            <person name="Pangilinan J."/>
            <person name="Park H.-J."/>
            <person name="Ramirez L."/>
            <person name="Alfaro M."/>
            <person name="Sun H."/>
            <person name="Tritt A."/>
            <person name="Yoshinaga Y."/>
            <person name="Zwiers L.-H."/>
            <person name="Turgeon B."/>
            <person name="Goodwin S."/>
            <person name="Spatafora J."/>
            <person name="Crous P."/>
            <person name="Grigoriev I."/>
        </authorList>
    </citation>
    <scope>NUCLEOTIDE SEQUENCE</scope>
    <source>
        <strain evidence="8">CBS 121410</strain>
    </source>
</reference>
<evidence type="ECO:0000256" key="1">
    <source>
        <dbReference type="ARBA" id="ARBA00010140"/>
    </source>
</evidence>
<dbReference type="SMART" id="SM00487">
    <property type="entry name" value="DEXDc"/>
    <property type="match status" value="2"/>
</dbReference>
<dbReference type="EMBL" id="ML978723">
    <property type="protein sequence ID" value="KAF2086750.1"/>
    <property type="molecule type" value="Genomic_DNA"/>
</dbReference>
<dbReference type="FunFam" id="2.60.40.150:FF:000004">
    <property type="entry name" value="RNA helicase, activating signal cointegrator 1"/>
    <property type="match status" value="1"/>
</dbReference>
<evidence type="ECO:0000256" key="4">
    <source>
        <dbReference type="ARBA" id="ARBA00022806"/>
    </source>
</evidence>
<dbReference type="FunFam" id="1.10.3380.10:FF:000009">
    <property type="entry name" value="DEAD/DEAH box helicase, putative"/>
    <property type="match status" value="1"/>
</dbReference>
<keyword evidence="2" id="KW-0547">Nucleotide-binding</keyword>
<dbReference type="InterPro" id="IPR004179">
    <property type="entry name" value="Sec63-dom"/>
</dbReference>
<dbReference type="InterPro" id="IPR027417">
    <property type="entry name" value="P-loop_NTPase"/>
</dbReference>
<dbReference type="FunFam" id="1.10.10.10:FF:000012">
    <property type="entry name" value="U5 small nuclear ribonucleoprotein helicase"/>
    <property type="match status" value="1"/>
</dbReference>
<dbReference type="Proteomes" id="UP000799776">
    <property type="component" value="Unassembled WGS sequence"/>
</dbReference>
<dbReference type="GO" id="GO:0004386">
    <property type="term" value="F:helicase activity"/>
    <property type="evidence" value="ECO:0007669"/>
    <property type="project" value="UniProtKB-KW"/>
</dbReference>
<dbReference type="Pfam" id="PF00271">
    <property type="entry name" value="Helicase_C"/>
    <property type="match status" value="2"/>
</dbReference>
<dbReference type="InterPro" id="IPR001650">
    <property type="entry name" value="Helicase_C-like"/>
</dbReference>
<dbReference type="FunFam" id="3.40.50.300:FF:000198">
    <property type="entry name" value="Activating signal cointegrator 1 complex subunit"/>
    <property type="match status" value="1"/>
</dbReference>
<evidence type="ECO:0000259" key="6">
    <source>
        <dbReference type="PROSITE" id="PS51192"/>
    </source>
</evidence>
<dbReference type="GO" id="GO:0032991">
    <property type="term" value="C:protein-containing complex"/>
    <property type="evidence" value="ECO:0007669"/>
    <property type="project" value="UniProtKB-ARBA"/>
</dbReference>
<dbReference type="InterPro" id="IPR014756">
    <property type="entry name" value="Ig_E-set"/>
</dbReference>
<dbReference type="Gene3D" id="1.10.10.10">
    <property type="entry name" value="Winged helix-like DNA-binding domain superfamily/Winged helix DNA-binding domain"/>
    <property type="match status" value="2"/>
</dbReference>